<protein>
    <submittedName>
        <fullName evidence="1">Jg6103 protein</fullName>
    </submittedName>
</protein>
<evidence type="ECO:0000313" key="1">
    <source>
        <dbReference type="EMBL" id="CAH2253265.1"/>
    </source>
</evidence>
<evidence type="ECO:0000313" key="2">
    <source>
        <dbReference type="Proteomes" id="UP000838756"/>
    </source>
</evidence>
<dbReference type="EMBL" id="CAKXAJ010026051">
    <property type="protein sequence ID" value="CAH2253265.1"/>
    <property type="molecule type" value="Genomic_DNA"/>
</dbReference>
<dbReference type="AlphaFoldDB" id="A0A8S4S5G5"/>
<accession>A0A8S4S5G5</accession>
<gene>
    <name evidence="1" type="primary">jg6103</name>
    <name evidence="1" type="ORF">PAEG_LOCUS22493</name>
</gene>
<organism evidence="1 2">
    <name type="scientific">Pararge aegeria aegeria</name>
    <dbReference type="NCBI Taxonomy" id="348720"/>
    <lineage>
        <taxon>Eukaryota</taxon>
        <taxon>Metazoa</taxon>
        <taxon>Ecdysozoa</taxon>
        <taxon>Arthropoda</taxon>
        <taxon>Hexapoda</taxon>
        <taxon>Insecta</taxon>
        <taxon>Pterygota</taxon>
        <taxon>Neoptera</taxon>
        <taxon>Endopterygota</taxon>
        <taxon>Lepidoptera</taxon>
        <taxon>Glossata</taxon>
        <taxon>Ditrysia</taxon>
        <taxon>Papilionoidea</taxon>
        <taxon>Nymphalidae</taxon>
        <taxon>Satyrinae</taxon>
        <taxon>Satyrini</taxon>
        <taxon>Parargina</taxon>
        <taxon>Pararge</taxon>
    </lineage>
</organism>
<sequence>MIYCSIIVENDVVKATKTLEGIFLPSEFFNKTEPNINNRRGHHCTRAMVIRSTVTIGIPSSERVIVLGDRGPNITLESSSESLNGARGNRSGRWTFSVVATPSATTYGSLGGIIGSVVSCPGRVAAARSSLLCDAAISGIAAIWNVQGEGRRGERFTIGRGREDSCEFTFESEHSSLEVVYIVNFSEHFASAMQNILWRDLVR</sequence>
<name>A0A8S4S5G5_9NEOP</name>
<proteinExistence type="predicted"/>
<keyword evidence="2" id="KW-1185">Reference proteome</keyword>
<dbReference type="Proteomes" id="UP000838756">
    <property type="component" value="Unassembled WGS sequence"/>
</dbReference>
<comment type="caution">
    <text evidence="1">The sequence shown here is derived from an EMBL/GenBank/DDBJ whole genome shotgun (WGS) entry which is preliminary data.</text>
</comment>
<reference evidence="1" key="1">
    <citation type="submission" date="2022-03" db="EMBL/GenBank/DDBJ databases">
        <authorList>
            <person name="Lindestad O."/>
        </authorList>
    </citation>
    <scope>NUCLEOTIDE SEQUENCE</scope>
</reference>